<protein>
    <submittedName>
        <fullName evidence="1">Uncharacterized protein</fullName>
    </submittedName>
</protein>
<comment type="caution">
    <text evidence="1">The sequence shown here is derived from an EMBL/GenBank/DDBJ whole genome shotgun (WGS) entry which is preliminary data.</text>
</comment>
<name>A0ACB8JSI1_CITSI</name>
<gene>
    <name evidence="1" type="ORF">KPL71_017835</name>
</gene>
<proteinExistence type="predicted"/>
<keyword evidence="2" id="KW-1185">Reference proteome</keyword>
<accession>A0ACB8JSI1</accession>
<evidence type="ECO:0000313" key="2">
    <source>
        <dbReference type="Proteomes" id="UP000829398"/>
    </source>
</evidence>
<dbReference type="EMBL" id="CM039175">
    <property type="protein sequence ID" value="KAH9735702.1"/>
    <property type="molecule type" value="Genomic_DNA"/>
</dbReference>
<organism evidence="1 2">
    <name type="scientific">Citrus sinensis</name>
    <name type="common">Sweet orange</name>
    <name type="synonym">Citrus aurantium var. sinensis</name>
    <dbReference type="NCBI Taxonomy" id="2711"/>
    <lineage>
        <taxon>Eukaryota</taxon>
        <taxon>Viridiplantae</taxon>
        <taxon>Streptophyta</taxon>
        <taxon>Embryophyta</taxon>
        <taxon>Tracheophyta</taxon>
        <taxon>Spermatophyta</taxon>
        <taxon>Magnoliopsida</taxon>
        <taxon>eudicotyledons</taxon>
        <taxon>Gunneridae</taxon>
        <taxon>Pentapetalae</taxon>
        <taxon>rosids</taxon>
        <taxon>malvids</taxon>
        <taxon>Sapindales</taxon>
        <taxon>Rutaceae</taxon>
        <taxon>Aurantioideae</taxon>
        <taxon>Citrus</taxon>
    </lineage>
</organism>
<sequence length="1325" mass="150248">MGTKIDLEKFTGQNDFNMWKIKMEALLITQGLGNAIEPDFKKEGLEGSSSTTPEQTAEIDKKARSTIILSLGDSVIREVAKEITVAGLWTKLENLYMTKSLANRLYIKKKMFSLRMIEGSSLDEHIDEFNKVCDALETIDEGLSDESKALLLISSLPKSYEHFVDALLYGRQTLSLEEVKSALGTKKLKDKQDKADNESGEGLMARGRPEKREGKGKKQGRSKSKQKQLKCFHCHKEGHFKRDCPERKSKIKDSKDKVGNAAIATDESSYETAEVLIASKEKIQGEWVLDSGCTFHMCPIINYFTSYQSCDGGMVLMGNNSICKVVGIGTVSLKMFDGVVREITQVRHVPDLKRNLISVGMLDQMGCIVKAEKGVLRVIKGSMVIMKGNKNNGLYVLNGQTVIGETNVIESGEDKSKLWHLRLGHMSEKGLKELEKKWVFGKDQLNSLGFCEDCILGKASRIKFESAVHTTKEKLGYIHSDLWGPAQVTSLGGCKFFLTFIDDFSRMVWVYALKTKDEVLEMFKRWKVLVENQTNLKVKVLRTDNGLEYCNKLFEDYCEKNDILRHKTVTYTPQQNGLAERMNRTLMEKVRCLLIHSKLPKALWAEALNTSCYLVNRSPSTAIGCKTPMEMWLGRVADYSKLRIFGCEAYAHVKQGKLEARALKCRFLGYPEGVKGYRLWCTDFKPPKCIISRDVTFNEAEMLKKRRSSEFKEKNPEAEDDKIQFEVEHAEDKKSETPTTEESGEVDGGCYDEEGLESTESGSNTYQLARDMKRRTIRPPKRYVVADLIAYALSAAHEINDDEPKTYQEAITSKNSLEWKRAMDEEVESLMKNETWKLIKKPEKKKVVSCKWIYKIKEGIPGAEPRRFKARLVARGFTQREGVEFTEVFSPVVRHASIRVILALVAVQDMHLEQMDVKTAFLHGELQEEIIMDQPVGYEVPGKREYVCLLKKSLYGLKQSPRQWYLRFDSFMLKHSYNRCSYDCCVYYMEISERRRIYLLLYVDDMLIACHDMAEIDQLKGLLSYEFEMKDIGPAKKILGVEIIRNRKAGTMLLTQKDYIEKVLVRFGMNESKPVQTPLASHFKLSAAMCPQTAAEQQEMSKVPYSNAVGSLMYAMVLTRPDISHALSVVSRFMSNPGTDHWRAVKWVMRYLRGTTEYGLLYGGTGNKGNILVGYVDSDFAGDLDKRRSLTGYLFTLGGCTVNWKATLQNVVALSTTEAEYTAAAEALKEAIWLKGMITELGAEQDSVEVYCDSQSAIHLSKNQTHHEKTKHIDVKLHFVRLEVSRGAVKLLKINTEENPANMLTKAVPSAKFNLCMNLAGICRN</sequence>
<dbReference type="Proteomes" id="UP000829398">
    <property type="component" value="Chromosome 6"/>
</dbReference>
<evidence type="ECO:0000313" key="1">
    <source>
        <dbReference type="EMBL" id="KAH9735702.1"/>
    </source>
</evidence>
<reference evidence="2" key="1">
    <citation type="journal article" date="2023" name="Hortic. Res.">
        <title>A chromosome-level phased genome enabling allele-level studies in sweet orange: a case study on citrus Huanglongbing tolerance.</title>
        <authorList>
            <person name="Wu B."/>
            <person name="Yu Q."/>
            <person name="Deng Z."/>
            <person name="Duan Y."/>
            <person name="Luo F."/>
            <person name="Gmitter F. Jr."/>
        </authorList>
    </citation>
    <scope>NUCLEOTIDE SEQUENCE [LARGE SCALE GENOMIC DNA]</scope>
    <source>
        <strain evidence="2">cv. Valencia</strain>
    </source>
</reference>